<name>A0A7J6KN33_PERCH</name>
<organism evidence="2 3">
    <name type="scientific">Perkinsus chesapeaki</name>
    <name type="common">Clam parasite</name>
    <name type="synonym">Perkinsus andrewsi</name>
    <dbReference type="NCBI Taxonomy" id="330153"/>
    <lineage>
        <taxon>Eukaryota</taxon>
        <taxon>Sar</taxon>
        <taxon>Alveolata</taxon>
        <taxon>Perkinsozoa</taxon>
        <taxon>Perkinsea</taxon>
        <taxon>Perkinsida</taxon>
        <taxon>Perkinsidae</taxon>
        <taxon>Perkinsus</taxon>
    </lineage>
</organism>
<keyword evidence="1" id="KW-0732">Signal</keyword>
<reference evidence="2 3" key="1">
    <citation type="submission" date="2020-04" db="EMBL/GenBank/DDBJ databases">
        <title>Perkinsus chesapeaki whole genome sequence.</title>
        <authorList>
            <person name="Bogema D.R."/>
        </authorList>
    </citation>
    <scope>NUCLEOTIDE SEQUENCE [LARGE SCALE GENOMIC DNA]</scope>
    <source>
        <strain evidence="2">ATCC PRA-425</strain>
    </source>
</reference>
<dbReference type="Proteomes" id="UP000591131">
    <property type="component" value="Unassembled WGS sequence"/>
</dbReference>
<gene>
    <name evidence="2" type="ORF">FOL47_003211</name>
</gene>
<evidence type="ECO:0000313" key="2">
    <source>
        <dbReference type="EMBL" id="KAF4648440.1"/>
    </source>
</evidence>
<evidence type="ECO:0000256" key="1">
    <source>
        <dbReference type="SAM" id="SignalP"/>
    </source>
</evidence>
<dbReference type="OrthoDB" id="448798at2759"/>
<dbReference type="AlphaFoldDB" id="A0A7J6KN33"/>
<sequence length="138" mass="14978">MRVIIVTAALTAALAGQCSKSDEAFWKKYGVHFSNFMAGCVMTSLGQKASIEQCMKADKHWAKSAGCTDCFATFGACTFPKCFTTCSTYGVGDKRCWDCNIKTACPKALYDCTGYGLSQLPPNQTGTEAHLPDMRLML</sequence>
<dbReference type="EMBL" id="JAAPAO010001989">
    <property type="protein sequence ID" value="KAF4648440.1"/>
    <property type="molecule type" value="Genomic_DNA"/>
</dbReference>
<accession>A0A7J6KN33</accession>
<feature type="chain" id="PRO_5029607074" evidence="1">
    <location>
        <begin position="16"/>
        <end position="138"/>
    </location>
</feature>
<comment type="caution">
    <text evidence="2">The sequence shown here is derived from an EMBL/GenBank/DDBJ whole genome shotgun (WGS) entry which is preliminary data.</text>
</comment>
<evidence type="ECO:0000313" key="3">
    <source>
        <dbReference type="Proteomes" id="UP000591131"/>
    </source>
</evidence>
<protein>
    <submittedName>
        <fullName evidence="2">Uncharacterized protein</fullName>
    </submittedName>
</protein>
<feature type="signal peptide" evidence="1">
    <location>
        <begin position="1"/>
        <end position="15"/>
    </location>
</feature>
<keyword evidence="3" id="KW-1185">Reference proteome</keyword>
<proteinExistence type="predicted"/>